<dbReference type="OrthoDB" id="8781266at2"/>
<dbReference type="Gene3D" id="3.40.1570.10">
    <property type="entry name" value="HemS/ChuS/ChuX like domains"/>
    <property type="match status" value="1"/>
</dbReference>
<dbReference type="InterPro" id="IPR053733">
    <property type="entry name" value="Heme_Transport_Util_sf"/>
</dbReference>
<reference evidence="1 2" key="1">
    <citation type="submission" date="2019-03" db="EMBL/GenBank/DDBJ databases">
        <title>Genomic Encyclopedia of Type Strains, Phase IV (KMG-IV): sequencing the most valuable type-strain genomes for metagenomic binning, comparative biology and taxonomic classification.</title>
        <authorList>
            <person name="Goeker M."/>
        </authorList>
    </citation>
    <scope>NUCLEOTIDE SEQUENCE [LARGE SCALE GENOMIC DNA]</scope>
    <source>
        <strain evidence="1 2">DSM 24766</strain>
    </source>
</reference>
<dbReference type="PIRSF" id="PIRSF030840">
    <property type="entry name" value="DUF1008"/>
    <property type="match status" value="1"/>
</dbReference>
<dbReference type="RefSeq" id="WP_132951469.1">
    <property type="nucleotide sequence ID" value="NZ_SLXU01000007.1"/>
</dbReference>
<organism evidence="1 2">
    <name type="scientific">Rhodovulum bhavnagarense</name>
    <dbReference type="NCBI Taxonomy" id="992286"/>
    <lineage>
        <taxon>Bacteria</taxon>
        <taxon>Pseudomonadati</taxon>
        <taxon>Pseudomonadota</taxon>
        <taxon>Alphaproteobacteria</taxon>
        <taxon>Rhodobacterales</taxon>
        <taxon>Paracoccaceae</taxon>
        <taxon>Rhodovulum</taxon>
    </lineage>
</organism>
<dbReference type="CDD" id="cd16829">
    <property type="entry name" value="ChuX_HutX-like"/>
    <property type="match status" value="1"/>
</dbReference>
<evidence type="ECO:0000313" key="2">
    <source>
        <dbReference type="Proteomes" id="UP000295050"/>
    </source>
</evidence>
<dbReference type="SUPFAM" id="SSF144064">
    <property type="entry name" value="Heme iron utilization protein-like"/>
    <property type="match status" value="1"/>
</dbReference>
<dbReference type="InterPro" id="IPR010413">
    <property type="entry name" value="HutX-like"/>
</dbReference>
<dbReference type="AlphaFoldDB" id="A0A4R2RET5"/>
<proteinExistence type="predicted"/>
<dbReference type="Pfam" id="PF06228">
    <property type="entry name" value="ChuX_HutX"/>
    <property type="match status" value="1"/>
</dbReference>
<sequence length="172" mass="17956">MTISADLCAAIRAALTDTPQAALEDIARAAGASVAQVLACLPEGEAALVPDACFQQAMADIAGWGEITLVVNTGDVILEAKGELPPGKVAQGYFNLHGKPIGGHIRAGACTQVAFVARSLFGMETRSVQFLDAQGSCMFKIYLGRDADRALIPAQVAAFDALRDRLTQQVPA</sequence>
<dbReference type="EMBL" id="SLXU01000007">
    <property type="protein sequence ID" value="TCP60918.1"/>
    <property type="molecule type" value="Genomic_DNA"/>
</dbReference>
<dbReference type="Proteomes" id="UP000295050">
    <property type="component" value="Unassembled WGS sequence"/>
</dbReference>
<gene>
    <name evidence="1" type="ORF">EV663_10793</name>
</gene>
<evidence type="ECO:0000313" key="1">
    <source>
        <dbReference type="EMBL" id="TCP60918.1"/>
    </source>
</evidence>
<protein>
    <recommendedName>
        <fullName evidence="3">Heme utilization protein HuvX</fullName>
    </recommendedName>
</protein>
<dbReference type="NCBIfam" id="TIGR04108">
    <property type="entry name" value="HutX"/>
    <property type="match status" value="1"/>
</dbReference>
<accession>A0A4R2RET5</accession>
<evidence type="ECO:0008006" key="3">
    <source>
        <dbReference type="Google" id="ProtNLM"/>
    </source>
</evidence>
<name>A0A4R2RET5_9RHOB</name>
<comment type="caution">
    <text evidence="1">The sequence shown here is derived from an EMBL/GenBank/DDBJ whole genome shotgun (WGS) entry which is preliminary data.</text>
</comment>
<keyword evidence="2" id="KW-1185">Reference proteome</keyword>